<sequence length="259" mass="28620">MNKRYSLAEISSMTPFWIALQFLTVLPIQLKNMPTAKQNAQAILFYPFIGLLIGLVLFACSILLFKLPALLLASIILVLWIWLTGGLHLDGLADTADAWVGGFGDPERTLKIMKDPACGPIGVLSLIMLCLLKFVAIYVLLEQQLSVFLIVVPAIGRSSALFLFLTTSYVRKQGLGRSIADLIPKVCSWTVFVITLSFLCVFEGAGIFCLAIFLMLLFYLRTKFIERIGGITGDMIGASIELSEVCVLMSFLIAFYYLP</sequence>
<evidence type="ECO:0000256" key="16">
    <source>
        <dbReference type="ARBA" id="ARBA00032853"/>
    </source>
</evidence>
<dbReference type="Pfam" id="PF02654">
    <property type="entry name" value="CobS"/>
    <property type="match status" value="1"/>
</dbReference>
<comment type="caution">
    <text evidence="20">The sequence shown here is derived from an EMBL/GenBank/DDBJ whole genome shotgun (WGS) entry which is preliminary data.</text>
</comment>
<evidence type="ECO:0000256" key="9">
    <source>
        <dbReference type="ARBA" id="ARBA00022679"/>
    </source>
</evidence>
<feature type="transmembrane region" description="Helical" evidence="19">
    <location>
        <begin position="12"/>
        <end position="30"/>
    </location>
</feature>
<dbReference type="NCBIfam" id="NF001278">
    <property type="entry name" value="PRK00235.1-5"/>
    <property type="match status" value="1"/>
</dbReference>
<evidence type="ECO:0000256" key="15">
    <source>
        <dbReference type="ARBA" id="ARBA00032605"/>
    </source>
</evidence>
<dbReference type="GO" id="GO:0051073">
    <property type="term" value="F:adenosylcobinamide-GDP ribazoletransferase activity"/>
    <property type="evidence" value="ECO:0007669"/>
    <property type="project" value="UniProtKB-UniRule"/>
</dbReference>
<dbReference type="UniPathway" id="UPA00148">
    <property type="reaction ID" value="UER00238"/>
</dbReference>
<keyword evidence="8 19" id="KW-0169">Cobalamin biosynthesis</keyword>
<keyword evidence="7 19" id="KW-1003">Cell membrane</keyword>
<proteinExistence type="inferred from homology"/>
<name>D4XQC6_ACIHA</name>
<feature type="transmembrane region" description="Helical" evidence="19">
    <location>
        <begin position="70"/>
        <end position="89"/>
    </location>
</feature>
<comment type="catalytic activity">
    <reaction evidence="18 19">
        <text>alpha-ribazole 5'-phosphate + adenosylcob(III)inamide-GDP = adenosylcob(III)alamin 5'-phosphate + GMP + H(+)</text>
        <dbReference type="Rhea" id="RHEA:23560"/>
        <dbReference type="ChEBI" id="CHEBI:15378"/>
        <dbReference type="ChEBI" id="CHEBI:57918"/>
        <dbReference type="ChEBI" id="CHEBI:58115"/>
        <dbReference type="ChEBI" id="CHEBI:60487"/>
        <dbReference type="ChEBI" id="CHEBI:60493"/>
        <dbReference type="EC" id="2.7.8.26"/>
    </reaction>
</comment>
<dbReference type="PANTHER" id="PTHR34148:SF1">
    <property type="entry name" value="ADENOSYLCOBINAMIDE-GDP RIBAZOLETRANSFERASE"/>
    <property type="match status" value="1"/>
</dbReference>
<dbReference type="HAMAP" id="MF_00719">
    <property type="entry name" value="CobS"/>
    <property type="match status" value="1"/>
</dbReference>
<dbReference type="EMBL" id="ADMT01000168">
    <property type="protein sequence ID" value="EFF82591.1"/>
    <property type="molecule type" value="Genomic_DNA"/>
</dbReference>
<evidence type="ECO:0000256" key="11">
    <source>
        <dbReference type="ARBA" id="ARBA00022842"/>
    </source>
</evidence>
<protein>
    <recommendedName>
        <fullName evidence="6 19">Adenosylcobinamide-GDP ribazoletransferase</fullName>
        <ecNumber evidence="5 19">2.7.8.26</ecNumber>
    </recommendedName>
    <alternativeName>
        <fullName evidence="16 19">Cobalamin synthase</fullName>
    </alternativeName>
    <alternativeName>
        <fullName evidence="15 19">Cobalamin-5'-phosphate synthase</fullName>
    </alternativeName>
</protein>
<dbReference type="GO" id="GO:0008818">
    <property type="term" value="F:cobalamin 5'-phosphate synthase activity"/>
    <property type="evidence" value="ECO:0007669"/>
    <property type="project" value="UniProtKB-UniRule"/>
</dbReference>
<comment type="function">
    <text evidence="14 19">Joins adenosylcobinamide-GDP and alpha-ribazole to generate adenosylcobalamin (Ado-cobalamin). Also synthesizes adenosylcobalamin 5'-phosphate from adenosylcobinamide-GDP and alpha-ribazole 5'-phosphate.</text>
</comment>
<reference evidence="21" key="1">
    <citation type="submission" date="2010-03" db="EMBL/GenBank/DDBJ databases">
        <title>Complete sequence of Mobiluncus curtisii ATCC 43063.</title>
        <authorList>
            <person name="Muzny D."/>
            <person name="Qin X."/>
            <person name="Deng J."/>
            <person name="Jiang H."/>
            <person name="Liu Y."/>
            <person name="Qu J."/>
            <person name="Song X.-Z."/>
            <person name="Zhang L."/>
            <person name="Thornton R."/>
            <person name="Coyle M."/>
            <person name="Francisco L."/>
            <person name="Jackson L."/>
            <person name="Javaid M."/>
            <person name="Korchina V."/>
            <person name="Kovar C."/>
            <person name="Mata R."/>
            <person name="Mathew T."/>
            <person name="Ngo R."/>
            <person name="Nguyen L."/>
            <person name="Nguyen N."/>
            <person name="Okwuonu G."/>
            <person name="Ongeri F."/>
            <person name="Pham C."/>
            <person name="Simmons D."/>
            <person name="Wilczek-Boney K."/>
            <person name="Hale W."/>
            <person name="Jakkamsetti A."/>
            <person name="Pham P."/>
            <person name="Ruth R."/>
            <person name="San Lucas F."/>
            <person name="Warren J."/>
            <person name="Zhang J."/>
            <person name="Zhao Z."/>
            <person name="Zhou C."/>
            <person name="Zhu D."/>
            <person name="Lee S."/>
            <person name="Bess C."/>
            <person name="Blankenburg K."/>
            <person name="Forbes L."/>
            <person name="Fu Q."/>
            <person name="Gubbala S."/>
            <person name="Hirani K."/>
            <person name="Jayaseelan J.C."/>
            <person name="Lara F."/>
            <person name="Munidasa M."/>
            <person name="Palculict T."/>
            <person name="Patil S."/>
            <person name="Pu L.-L."/>
            <person name="Saada N."/>
            <person name="Tang L."/>
            <person name="Weissenberger G."/>
            <person name="Zhu Y."/>
            <person name="Hemphill L."/>
            <person name="Shang Y."/>
            <person name="Youmans B."/>
            <person name="Ayvaz T."/>
            <person name="Ross M."/>
            <person name="Santibanez J."/>
            <person name="Aqrawi P."/>
            <person name="Gross S."/>
            <person name="Joshi V."/>
            <person name="Fowler G."/>
            <person name="Nazareth L."/>
            <person name="Reid J."/>
            <person name="Worley K."/>
            <person name="Petrosino J."/>
            <person name="Highlander S."/>
            <person name="Gibbs R."/>
            <person name="Gibbs R."/>
        </authorList>
    </citation>
    <scope>NUCLEOTIDE SEQUENCE [LARGE SCALE GENOMIC DNA]</scope>
    <source>
        <strain evidence="21">ATCC 19194</strain>
    </source>
</reference>
<evidence type="ECO:0000256" key="18">
    <source>
        <dbReference type="ARBA" id="ARBA00049504"/>
    </source>
</evidence>
<evidence type="ECO:0000256" key="10">
    <source>
        <dbReference type="ARBA" id="ARBA00022692"/>
    </source>
</evidence>
<dbReference type="GO" id="GO:0005886">
    <property type="term" value="C:plasma membrane"/>
    <property type="evidence" value="ECO:0007669"/>
    <property type="project" value="UniProtKB-SubCell"/>
</dbReference>
<gene>
    <name evidence="19 20" type="primary">cobS</name>
    <name evidence="20" type="ORF">HMP0015_1918</name>
</gene>
<feature type="transmembrane region" description="Helical" evidence="19">
    <location>
        <begin position="147"/>
        <end position="170"/>
    </location>
</feature>
<comment type="catalytic activity">
    <reaction evidence="17 19">
        <text>alpha-ribazole + adenosylcob(III)inamide-GDP = adenosylcob(III)alamin + GMP + H(+)</text>
        <dbReference type="Rhea" id="RHEA:16049"/>
        <dbReference type="ChEBI" id="CHEBI:10329"/>
        <dbReference type="ChEBI" id="CHEBI:15378"/>
        <dbReference type="ChEBI" id="CHEBI:18408"/>
        <dbReference type="ChEBI" id="CHEBI:58115"/>
        <dbReference type="ChEBI" id="CHEBI:60487"/>
        <dbReference type="EC" id="2.7.8.26"/>
    </reaction>
</comment>
<feature type="transmembrane region" description="Helical" evidence="19">
    <location>
        <begin position="240"/>
        <end position="258"/>
    </location>
</feature>
<dbReference type="InterPro" id="IPR003805">
    <property type="entry name" value="CobS"/>
</dbReference>
<evidence type="ECO:0000256" key="4">
    <source>
        <dbReference type="ARBA" id="ARBA00010561"/>
    </source>
</evidence>
<feature type="transmembrane region" description="Helical" evidence="19">
    <location>
        <begin position="117"/>
        <end position="141"/>
    </location>
</feature>
<evidence type="ECO:0000256" key="14">
    <source>
        <dbReference type="ARBA" id="ARBA00025228"/>
    </source>
</evidence>
<keyword evidence="10 19" id="KW-0812">Transmembrane</keyword>
<keyword evidence="9 19" id="KW-0808">Transferase</keyword>
<evidence type="ECO:0000256" key="7">
    <source>
        <dbReference type="ARBA" id="ARBA00022475"/>
    </source>
</evidence>
<feature type="transmembrane region" description="Helical" evidence="19">
    <location>
        <begin position="191"/>
        <end position="220"/>
    </location>
</feature>
<comment type="similarity">
    <text evidence="4 19">Belongs to the CobS family.</text>
</comment>
<evidence type="ECO:0000256" key="3">
    <source>
        <dbReference type="ARBA" id="ARBA00004663"/>
    </source>
</evidence>
<evidence type="ECO:0000256" key="2">
    <source>
        <dbReference type="ARBA" id="ARBA00004651"/>
    </source>
</evidence>
<dbReference type="NCBIfam" id="TIGR00317">
    <property type="entry name" value="cobS"/>
    <property type="match status" value="1"/>
</dbReference>
<dbReference type="HOGENOM" id="CLU_057426_3_1_6"/>
<keyword evidence="12 19" id="KW-1133">Transmembrane helix</keyword>
<evidence type="ECO:0000313" key="20">
    <source>
        <dbReference type="EMBL" id="EFF82591.1"/>
    </source>
</evidence>
<evidence type="ECO:0000256" key="19">
    <source>
        <dbReference type="HAMAP-Rule" id="MF_00719"/>
    </source>
</evidence>
<dbReference type="EC" id="2.7.8.26" evidence="5 19"/>
<keyword evidence="11 19" id="KW-0460">Magnesium</keyword>
<evidence type="ECO:0000256" key="13">
    <source>
        <dbReference type="ARBA" id="ARBA00023136"/>
    </source>
</evidence>
<dbReference type="PANTHER" id="PTHR34148">
    <property type="entry name" value="ADENOSYLCOBINAMIDE-GDP RIBAZOLETRANSFERASE"/>
    <property type="match status" value="1"/>
</dbReference>
<comment type="subcellular location">
    <subcellularLocation>
        <location evidence="2 19">Cell membrane</location>
        <topology evidence="2 19">Multi-pass membrane protein</topology>
    </subcellularLocation>
</comment>
<organism evidence="20 21">
    <name type="scientific">Acinetobacter haemolyticus ATCC 19194</name>
    <dbReference type="NCBI Taxonomy" id="707232"/>
    <lineage>
        <taxon>Bacteria</taxon>
        <taxon>Pseudomonadati</taxon>
        <taxon>Pseudomonadota</taxon>
        <taxon>Gammaproteobacteria</taxon>
        <taxon>Moraxellales</taxon>
        <taxon>Moraxellaceae</taxon>
        <taxon>Acinetobacter</taxon>
    </lineage>
</organism>
<comment type="pathway">
    <text evidence="3 19">Cofactor biosynthesis; adenosylcobalamin biosynthesis; adenosylcobalamin from cob(II)yrinate a,c-diamide: step 7/7.</text>
</comment>
<evidence type="ECO:0000256" key="17">
    <source>
        <dbReference type="ARBA" id="ARBA00048623"/>
    </source>
</evidence>
<comment type="cofactor">
    <cofactor evidence="1 19">
        <name>Mg(2+)</name>
        <dbReference type="ChEBI" id="CHEBI:18420"/>
    </cofactor>
</comment>
<evidence type="ECO:0000256" key="8">
    <source>
        <dbReference type="ARBA" id="ARBA00022573"/>
    </source>
</evidence>
<evidence type="ECO:0000256" key="6">
    <source>
        <dbReference type="ARBA" id="ARBA00015850"/>
    </source>
</evidence>
<evidence type="ECO:0000256" key="5">
    <source>
        <dbReference type="ARBA" id="ARBA00013200"/>
    </source>
</evidence>
<feature type="transmembrane region" description="Helical" evidence="19">
    <location>
        <begin position="42"/>
        <end position="64"/>
    </location>
</feature>
<evidence type="ECO:0000256" key="12">
    <source>
        <dbReference type="ARBA" id="ARBA00022989"/>
    </source>
</evidence>
<dbReference type="AlphaFoldDB" id="D4XQC6"/>
<dbReference type="Proteomes" id="UP000003085">
    <property type="component" value="Unassembled WGS sequence"/>
</dbReference>
<dbReference type="GO" id="GO:0009236">
    <property type="term" value="P:cobalamin biosynthetic process"/>
    <property type="evidence" value="ECO:0007669"/>
    <property type="project" value="UniProtKB-UniRule"/>
</dbReference>
<keyword evidence="13 19" id="KW-0472">Membrane</keyword>
<evidence type="ECO:0000313" key="21">
    <source>
        <dbReference type="Proteomes" id="UP000003085"/>
    </source>
</evidence>
<evidence type="ECO:0000256" key="1">
    <source>
        <dbReference type="ARBA" id="ARBA00001946"/>
    </source>
</evidence>
<accession>D4XQC6</accession>